<protein>
    <submittedName>
        <fullName evidence="1">Uncharacterized protein</fullName>
    </submittedName>
</protein>
<gene>
    <name evidence="1" type="ORF">HaLaN_32827</name>
</gene>
<accession>A0A6A0AKX5</accession>
<feature type="non-terminal residue" evidence="1">
    <location>
        <position position="35"/>
    </location>
</feature>
<organism evidence="1 2">
    <name type="scientific">Haematococcus lacustris</name>
    <name type="common">Green alga</name>
    <name type="synonym">Haematococcus pluvialis</name>
    <dbReference type="NCBI Taxonomy" id="44745"/>
    <lineage>
        <taxon>Eukaryota</taxon>
        <taxon>Viridiplantae</taxon>
        <taxon>Chlorophyta</taxon>
        <taxon>core chlorophytes</taxon>
        <taxon>Chlorophyceae</taxon>
        <taxon>CS clade</taxon>
        <taxon>Chlamydomonadales</taxon>
        <taxon>Haematococcaceae</taxon>
        <taxon>Haematococcus</taxon>
    </lineage>
</organism>
<dbReference type="EMBL" id="BLLF01008609">
    <property type="protein sequence ID" value="GFH33452.1"/>
    <property type="molecule type" value="Genomic_DNA"/>
</dbReference>
<comment type="caution">
    <text evidence="1">The sequence shown here is derived from an EMBL/GenBank/DDBJ whole genome shotgun (WGS) entry which is preliminary data.</text>
</comment>
<dbReference type="Proteomes" id="UP000485058">
    <property type="component" value="Unassembled WGS sequence"/>
</dbReference>
<name>A0A6A0AKX5_HAELA</name>
<reference evidence="1 2" key="1">
    <citation type="submission" date="2020-02" db="EMBL/GenBank/DDBJ databases">
        <title>Draft genome sequence of Haematococcus lacustris strain NIES-144.</title>
        <authorList>
            <person name="Morimoto D."/>
            <person name="Nakagawa S."/>
            <person name="Yoshida T."/>
            <person name="Sawayama S."/>
        </authorList>
    </citation>
    <scope>NUCLEOTIDE SEQUENCE [LARGE SCALE GENOMIC DNA]</scope>
    <source>
        <strain evidence="1 2">NIES-144</strain>
    </source>
</reference>
<keyword evidence="2" id="KW-1185">Reference proteome</keyword>
<proteinExistence type="predicted"/>
<evidence type="ECO:0000313" key="2">
    <source>
        <dbReference type="Proteomes" id="UP000485058"/>
    </source>
</evidence>
<feature type="non-terminal residue" evidence="1">
    <location>
        <position position="1"/>
    </location>
</feature>
<evidence type="ECO:0000313" key="1">
    <source>
        <dbReference type="EMBL" id="GFH33452.1"/>
    </source>
</evidence>
<dbReference type="AlphaFoldDB" id="A0A6A0AKX5"/>
<sequence length="35" mass="4125">MYSMMVQPKWTRSARLRMKMMTGRCWAQSGPMTGQ</sequence>